<dbReference type="Gene3D" id="3.40.630.30">
    <property type="match status" value="1"/>
</dbReference>
<dbReference type="PANTHER" id="PTHR43877:SF1">
    <property type="entry name" value="ACETYLTRANSFERASE"/>
    <property type="match status" value="1"/>
</dbReference>
<dbReference type="OrthoDB" id="4119890at2"/>
<evidence type="ECO:0000313" key="5">
    <source>
        <dbReference type="Proteomes" id="UP000317043"/>
    </source>
</evidence>
<keyword evidence="1 4" id="KW-0808">Transferase</keyword>
<proteinExistence type="predicted"/>
<dbReference type="PROSITE" id="PS51186">
    <property type="entry name" value="GNAT"/>
    <property type="match status" value="1"/>
</dbReference>
<dbReference type="InterPro" id="IPR050832">
    <property type="entry name" value="Bact_Acetyltransf"/>
</dbReference>
<feature type="domain" description="N-acetyltransferase" evidence="3">
    <location>
        <begin position="4"/>
        <end position="167"/>
    </location>
</feature>
<dbReference type="InterPro" id="IPR000182">
    <property type="entry name" value="GNAT_dom"/>
</dbReference>
<keyword evidence="5" id="KW-1185">Reference proteome</keyword>
<accession>A0A543AWL1</accession>
<name>A0A543AWL1_9ACTN</name>
<evidence type="ECO:0000313" key="4">
    <source>
        <dbReference type="EMBL" id="TQL76961.1"/>
    </source>
</evidence>
<dbReference type="GO" id="GO:0016747">
    <property type="term" value="F:acyltransferase activity, transferring groups other than amino-acyl groups"/>
    <property type="evidence" value="ECO:0007669"/>
    <property type="project" value="InterPro"/>
</dbReference>
<organism evidence="4 5">
    <name type="scientific">Stackebrandtia endophytica</name>
    <dbReference type="NCBI Taxonomy" id="1496996"/>
    <lineage>
        <taxon>Bacteria</taxon>
        <taxon>Bacillati</taxon>
        <taxon>Actinomycetota</taxon>
        <taxon>Actinomycetes</taxon>
        <taxon>Glycomycetales</taxon>
        <taxon>Glycomycetaceae</taxon>
        <taxon>Stackebrandtia</taxon>
    </lineage>
</organism>
<dbReference type="CDD" id="cd04301">
    <property type="entry name" value="NAT_SF"/>
    <property type="match status" value="1"/>
</dbReference>
<sequence length="335" mass="37019">MKLISLDPADNSMVDKVLAMSDETNVHDRDAFAQCRFQLRRLITSSSDTDERHTIVAVDGDEVLGAALIMLPRHENRQMAQLGIMVGPRHRRRGVGGALLDSAVEVGHRHDRTVAVASTLFPKEGDTRWVDSRGFVTANGFAVALTLNVYRLDLTSSVATEDRLWPEARDRSADYELITFTPPTPDDLAPGVLALAARVSTDVPHGDIEVEKPEIDVRRLRESEAEDEAQGMIKRITIARHRETRAFGGYTVLVLKSGVEDTADVGITLVDPDHRGHRLGLALKIEAQRQLRRDCPQVRFIETGNADVNAAMLAINRDLGFELVGHVATVQKKLD</sequence>
<evidence type="ECO:0000256" key="1">
    <source>
        <dbReference type="ARBA" id="ARBA00022679"/>
    </source>
</evidence>
<dbReference type="AlphaFoldDB" id="A0A543AWL1"/>
<reference evidence="4 5" key="1">
    <citation type="submission" date="2019-06" db="EMBL/GenBank/DDBJ databases">
        <title>Sequencing the genomes of 1000 actinobacteria strains.</title>
        <authorList>
            <person name="Klenk H.-P."/>
        </authorList>
    </citation>
    <scope>NUCLEOTIDE SEQUENCE [LARGE SCALE GENOMIC DNA]</scope>
    <source>
        <strain evidence="4 5">DSM 45928</strain>
    </source>
</reference>
<keyword evidence="2" id="KW-0012">Acyltransferase</keyword>
<gene>
    <name evidence="4" type="ORF">FB566_2505</name>
</gene>
<evidence type="ECO:0000259" key="3">
    <source>
        <dbReference type="PROSITE" id="PS51186"/>
    </source>
</evidence>
<dbReference type="EMBL" id="VFOW01000001">
    <property type="protein sequence ID" value="TQL76961.1"/>
    <property type="molecule type" value="Genomic_DNA"/>
</dbReference>
<comment type="caution">
    <text evidence="4">The sequence shown here is derived from an EMBL/GenBank/DDBJ whole genome shotgun (WGS) entry which is preliminary data.</text>
</comment>
<evidence type="ECO:0000256" key="2">
    <source>
        <dbReference type="ARBA" id="ARBA00023315"/>
    </source>
</evidence>
<dbReference type="PANTHER" id="PTHR43877">
    <property type="entry name" value="AMINOALKYLPHOSPHONATE N-ACETYLTRANSFERASE-RELATED-RELATED"/>
    <property type="match status" value="1"/>
</dbReference>
<dbReference type="InParanoid" id="A0A543AWL1"/>
<dbReference type="Pfam" id="PF00583">
    <property type="entry name" value="Acetyltransf_1"/>
    <property type="match status" value="1"/>
</dbReference>
<protein>
    <submittedName>
        <fullName evidence="4">Acetyltransferase (GNAT) family protein</fullName>
    </submittedName>
</protein>
<dbReference type="RefSeq" id="WP_142039161.1">
    <property type="nucleotide sequence ID" value="NZ_JBHTGS010000001.1"/>
</dbReference>
<dbReference type="Proteomes" id="UP000317043">
    <property type="component" value="Unassembled WGS sequence"/>
</dbReference>
<dbReference type="InterPro" id="IPR016181">
    <property type="entry name" value="Acyl_CoA_acyltransferase"/>
</dbReference>
<dbReference type="SUPFAM" id="SSF55729">
    <property type="entry name" value="Acyl-CoA N-acyltransferases (Nat)"/>
    <property type="match status" value="2"/>
</dbReference>